<dbReference type="Proteomes" id="UP000294887">
    <property type="component" value="Unassembled WGS sequence"/>
</dbReference>
<gene>
    <name evidence="6" type="ORF">EV695_3952</name>
</gene>
<keyword evidence="4" id="KW-0804">Transcription</keyword>
<organism evidence="6 7">
    <name type="scientific">Cocleimonas flava</name>
    <dbReference type="NCBI Taxonomy" id="634765"/>
    <lineage>
        <taxon>Bacteria</taxon>
        <taxon>Pseudomonadati</taxon>
        <taxon>Pseudomonadota</taxon>
        <taxon>Gammaproteobacteria</taxon>
        <taxon>Thiotrichales</taxon>
        <taxon>Thiotrichaceae</taxon>
        <taxon>Cocleimonas</taxon>
    </lineage>
</organism>
<evidence type="ECO:0000256" key="4">
    <source>
        <dbReference type="ARBA" id="ARBA00023163"/>
    </source>
</evidence>
<dbReference type="PROSITE" id="PS50931">
    <property type="entry name" value="HTH_LYSR"/>
    <property type="match status" value="1"/>
</dbReference>
<protein>
    <submittedName>
        <fullName evidence="6">DNA-binding transcriptional LysR family regulator</fullName>
    </submittedName>
</protein>
<dbReference type="InterPro" id="IPR036390">
    <property type="entry name" value="WH_DNA-bd_sf"/>
</dbReference>
<dbReference type="SUPFAM" id="SSF53850">
    <property type="entry name" value="Periplasmic binding protein-like II"/>
    <property type="match status" value="1"/>
</dbReference>
<feature type="domain" description="HTH lysR-type" evidence="5">
    <location>
        <begin position="8"/>
        <end position="65"/>
    </location>
</feature>
<dbReference type="PANTHER" id="PTHR30537:SF3">
    <property type="entry name" value="TRANSCRIPTIONAL REGULATORY PROTEIN"/>
    <property type="match status" value="1"/>
</dbReference>
<dbReference type="GO" id="GO:0043565">
    <property type="term" value="F:sequence-specific DNA binding"/>
    <property type="evidence" value="ECO:0007669"/>
    <property type="project" value="TreeGrafter"/>
</dbReference>
<evidence type="ECO:0000256" key="1">
    <source>
        <dbReference type="ARBA" id="ARBA00009437"/>
    </source>
</evidence>
<dbReference type="GO" id="GO:0003700">
    <property type="term" value="F:DNA-binding transcription factor activity"/>
    <property type="evidence" value="ECO:0007669"/>
    <property type="project" value="InterPro"/>
</dbReference>
<dbReference type="Pfam" id="PF03466">
    <property type="entry name" value="LysR_substrate"/>
    <property type="match status" value="1"/>
</dbReference>
<dbReference type="PANTHER" id="PTHR30537">
    <property type="entry name" value="HTH-TYPE TRANSCRIPTIONAL REGULATOR"/>
    <property type="match status" value="1"/>
</dbReference>
<dbReference type="SUPFAM" id="SSF46785">
    <property type="entry name" value="Winged helix' DNA-binding domain"/>
    <property type="match status" value="1"/>
</dbReference>
<dbReference type="Gene3D" id="1.10.10.10">
    <property type="entry name" value="Winged helix-like DNA-binding domain superfamily/Winged helix DNA-binding domain"/>
    <property type="match status" value="1"/>
</dbReference>
<dbReference type="InterPro" id="IPR058163">
    <property type="entry name" value="LysR-type_TF_proteobact-type"/>
</dbReference>
<dbReference type="Gene3D" id="3.40.190.290">
    <property type="match status" value="1"/>
</dbReference>
<dbReference type="InterPro" id="IPR036388">
    <property type="entry name" value="WH-like_DNA-bd_sf"/>
</dbReference>
<dbReference type="Pfam" id="PF00126">
    <property type="entry name" value="HTH_1"/>
    <property type="match status" value="1"/>
</dbReference>
<comment type="caution">
    <text evidence="6">The sequence shown here is derived from an EMBL/GenBank/DDBJ whole genome shotgun (WGS) entry which is preliminary data.</text>
</comment>
<dbReference type="PRINTS" id="PR00039">
    <property type="entry name" value="HTHLYSR"/>
</dbReference>
<sequence length="295" mass="32865">MDWRSIKFDWNRARAFLVTAEEGSLSAAARALGMTQPTLGRQVSALEKELGVALFERVGLGLILTPSGLDLVEHVRAMGDAASRVSLTASGQSQSIEGNVCISCSEYYAVYKLPAIVKKLRKLEPKITIEIIATSTTSDLRRREADIAIRNFRPTQPELIAKKIKDVYARLYATPEYLNEIGELKKPEDLSRADFISFDEIDGLITGLNAMGLTLTKKNFPLQTEHFITHWELAKQGLGIGIMPEELGEKETAIVQALPTLAPIEFPIWLTAHRELNTSRRIRMVFDLLAKELAE</sequence>
<keyword evidence="3 6" id="KW-0238">DNA-binding</keyword>
<name>A0A4R1ETF3_9GAMM</name>
<dbReference type="GO" id="GO:0006351">
    <property type="term" value="P:DNA-templated transcription"/>
    <property type="evidence" value="ECO:0007669"/>
    <property type="project" value="TreeGrafter"/>
</dbReference>
<evidence type="ECO:0000256" key="2">
    <source>
        <dbReference type="ARBA" id="ARBA00023015"/>
    </source>
</evidence>
<evidence type="ECO:0000259" key="5">
    <source>
        <dbReference type="PROSITE" id="PS50931"/>
    </source>
</evidence>
<dbReference type="EMBL" id="SMFQ01000005">
    <property type="protein sequence ID" value="TCJ83212.1"/>
    <property type="molecule type" value="Genomic_DNA"/>
</dbReference>
<dbReference type="AlphaFoldDB" id="A0A4R1ETF3"/>
<reference evidence="6 7" key="1">
    <citation type="submission" date="2019-03" db="EMBL/GenBank/DDBJ databases">
        <title>Genomic Encyclopedia of Type Strains, Phase IV (KMG-IV): sequencing the most valuable type-strain genomes for metagenomic binning, comparative biology and taxonomic classification.</title>
        <authorList>
            <person name="Goeker M."/>
        </authorList>
    </citation>
    <scope>NUCLEOTIDE SEQUENCE [LARGE SCALE GENOMIC DNA]</scope>
    <source>
        <strain evidence="6 7">DSM 24830</strain>
    </source>
</reference>
<proteinExistence type="inferred from homology"/>
<keyword evidence="7" id="KW-1185">Reference proteome</keyword>
<evidence type="ECO:0000313" key="7">
    <source>
        <dbReference type="Proteomes" id="UP000294887"/>
    </source>
</evidence>
<keyword evidence="2" id="KW-0805">Transcription regulation</keyword>
<dbReference type="InterPro" id="IPR005119">
    <property type="entry name" value="LysR_subst-bd"/>
</dbReference>
<dbReference type="InterPro" id="IPR000847">
    <property type="entry name" value="LysR_HTH_N"/>
</dbReference>
<accession>A0A4R1ETF3</accession>
<dbReference type="RefSeq" id="WP_207907166.1">
    <property type="nucleotide sequence ID" value="NZ_BAAAFU010000007.1"/>
</dbReference>
<evidence type="ECO:0000256" key="3">
    <source>
        <dbReference type="ARBA" id="ARBA00023125"/>
    </source>
</evidence>
<evidence type="ECO:0000313" key="6">
    <source>
        <dbReference type="EMBL" id="TCJ83212.1"/>
    </source>
</evidence>
<comment type="similarity">
    <text evidence="1">Belongs to the LysR transcriptional regulatory family.</text>
</comment>